<protein>
    <submittedName>
        <fullName evidence="2">Uncharacterized protein</fullName>
    </submittedName>
</protein>
<comment type="caution">
    <text evidence="2">The sequence shown here is derived from an EMBL/GenBank/DDBJ whole genome shotgun (WGS) entry which is preliminary data.</text>
</comment>
<dbReference type="EMBL" id="NRSZ01000329">
    <property type="protein sequence ID" value="PNY27883.1"/>
    <property type="molecule type" value="Genomic_DNA"/>
</dbReference>
<evidence type="ECO:0000313" key="3">
    <source>
        <dbReference type="Proteomes" id="UP000236621"/>
    </source>
</evidence>
<evidence type="ECO:0000256" key="1">
    <source>
        <dbReference type="SAM" id="MobiDB-lite"/>
    </source>
</evidence>
<reference evidence="2 3" key="1">
    <citation type="submission" date="2017-08" db="EMBL/GenBank/DDBJ databases">
        <title>Harnessing the power of phylogenomics to disentangle the directionality and signatures of interkingdom host jumping in the parasitic fungal genus Tolypocladium.</title>
        <authorList>
            <person name="Quandt C.A."/>
            <person name="Patterson W."/>
            <person name="Spatafora J.W."/>
        </authorList>
    </citation>
    <scope>NUCLEOTIDE SEQUENCE [LARGE SCALE GENOMIC DNA]</scope>
    <source>
        <strain evidence="2 3">CBS 113982</strain>
    </source>
</reference>
<feature type="region of interest" description="Disordered" evidence="1">
    <location>
        <begin position="85"/>
        <end position="106"/>
    </location>
</feature>
<name>A0A2K3QK06_9HYPO</name>
<gene>
    <name evidence="2" type="ORF">TCAP_02193</name>
</gene>
<accession>A0A2K3QK06</accession>
<keyword evidence="3" id="KW-1185">Reference proteome</keyword>
<dbReference type="AlphaFoldDB" id="A0A2K3QK06"/>
<proteinExistence type="predicted"/>
<sequence length="240" mass="26911">MALYIWNRTRAVQPQPHGPVLTAYLAAPKATSEWRGRLTTGNSRLHFDYISIWQSLGRGTSTDEGHAPSGSAFGAAKRCHCTRVPKAPQNHGKATHPSTTSPPRAHCSEASFQVPRLCQALHSPSPSSFFSPPVSLPSIRSLTSLFLHLHLRRRHLDRRPGSNSKRPLIRSPWARLRLQCRASRARLRARQGRPFLRVEIFFLLGRSFCRNSGRGGQINNLLVLLCHRTHLLLCLWRGSG</sequence>
<dbReference type="Proteomes" id="UP000236621">
    <property type="component" value="Unassembled WGS sequence"/>
</dbReference>
<organism evidence="2 3">
    <name type="scientific">Tolypocladium capitatum</name>
    <dbReference type="NCBI Taxonomy" id="45235"/>
    <lineage>
        <taxon>Eukaryota</taxon>
        <taxon>Fungi</taxon>
        <taxon>Dikarya</taxon>
        <taxon>Ascomycota</taxon>
        <taxon>Pezizomycotina</taxon>
        <taxon>Sordariomycetes</taxon>
        <taxon>Hypocreomycetidae</taxon>
        <taxon>Hypocreales</taxon>
        <taxon>Ophiocordycipitaceae</taxon>
        <taxon>Tolypocladium</taxon>
    </lineage>
</organism>
<evidence type="ECO:0000313" key="2">
    <source>
        <dbReference type="EMBL" id="PNY27883.1"/>
    </source>
</evidence>